<name>A0A239HDU7_9BACT</name>
<gene>
    <name evidence="2" type="ORF">SAMN06296052_113102</name>
</gene>
<organism evidence="2 3">
    <name type="scientific">Pontibacter ummariensis</name>
    <dbReference type="NCBI Taxonomy" id="1610492"/>
    <lineage>
        <taxon>Bacteria</taxon>
        <taxon>Pseudomonadati</taxon>
        <taxon>Bacteroidota</taxon>
        <taxon>Cytophagia</taxon>
        <taxon>Cytophagales</taxon>
        <taxon>Hymenobacteraceae</taxon>
        <taxon>Pontibacter</taxon>
    </lineage>
</organism>
<evidence type="ECO:0000313" key="2">
    <source>
        <dbReference type="EMBL" id="SNS79462.1"/>
    </source>
</evidence>
<proteinExistence type="predicted"/>
<dbReference type="AlphaFoldDB" id="A0A239HDU7"/>
<dbReference type="Proteomes" id="UP000198432">
    <property type="component" value="Unassembled WGS sequence"/>
</dbReference>
<accession>A0A239HDU7</accession>
<dbReference type="EMBL" id="FZOQ01000013">
    <property type="protein sequence ID" value="SNS79462.1"/>
    <property type="molecule type" value="Genomic_DNA"/>
</dbReference>
<dbReference type="InterPro" id="IPR026444">
    <property type="entry name" value="Secre_tail"/>
</dbReference>
<dbReference type="SUPFAM" id="SSF63825">
    <property type="entry name" value="YWTD domain"/>
    <property type="match status" value="1"/>
</dbReference>
<dbReference type="PROSITE" id="PS51257">
    <property type="entry name" value="PROKAR_LIPOPROTEIN"/>
    <property type="match status" value="1"/>
</dbReference>
<dbReference type="Pfam" id="PF21544">
    <property type="entry name" value="PorZ_N_b_propeller"/>
    <property type="match status" value="1"/>
</dbReference>
<protein>
    <submittedName>
        <fullName evidence="2">Por secretion system C-terminal sorting domain-containing protein</fullName>
    </submittedName>
</protein>
<dbReference type="Gene3D" id="2.130.10.10">
    <property type="entry name" value="YVTN repeat-like/Quinoprotein amine dehydrogenase"/>
    <property type="match status" value="3"/>
</dbReference>
<reference evidence="3" key="1">
    <citation type="submission" date="2017-06" db="EMBL/GenBank/DDBJ databases">
        <authorList>
            <person name="Varghese N."/>
            <person name="Submissions S."/>
        </authorList>
    </citation>
    <scope>NUCLEOTIDE SEQUENCE [LARGE SCALE GENOMIC DNA]</scope>
    <source>
        <strain evidence="3">NKM1</strain>
    </source>
</reference>
<keyword evidence="3" id="KW-1185">Reference proteome</keyword>
<evidence type="ECO:0000313" key="3">
    <source>
        <dbReference type="Proteomes" id="UP000198432"/>
    </source>
</evidence>
<feature type="domain" description="PorZ N-terminal beta-propeller" evidence="1">
    <location>
        <begin position="62"/>
        <end position="219"/>
    </location>
</feature>
<dbReference type="Gene3D" id="2.60.40.4070">
    <property type="match status" value="1"/>
</dbReference>
<dbReference type="Pfam" id="PF07494">
    <property type="entry name" value="Reg_prop"/>
    <property type="match status" value="1"/>
</dbReference>
<dbReference type="InterPro" id="IPR015943">
    <property type="entry name" value="WD40/YVTN_repeat-like_dom_sf"/>
</dbReference>
<dbReference type="RefSeq" id="WP_089319995.1">
    <property type="nucleotide sequence ID" value="NZ_FZOQ01000013.1"/>
</dbReference>
<dbReference type="SUPFAM" id="SSF63829">
    <property type="entry name" value="Calcium-dependent phosphotriesterase"/>
    <property type="match status" value="2"/>
</dbReference>
<dbReference type="InterPro" id="IPR011110">
    <property type="entry name" value="Reg_prop"/>
</dbReference>
<dbReference type="InterPro" id="IPR048954">
    <property type="entry name" value="PorZ_N"/>
</dbReference>
<dbReference type="OrthoDB" id="9807410at2"/>
<sequence>MKLQVISSCRSSLRSLVRMLGLVVWVFSCFQGYAQSKGPLGSWQVHVPYRQAKTLANAGDKVYVAAEKGLFYYDKEFNTTEAITKVDGLQAQQLSTIGYDAVTNTLVIAYANTQVDLLQENKLYNISDIYRKPLAGEKKINSIRLHNRLAYLSTSFGVVVLDLQKREVKETYSNLGPSGAQVTVSASAIRQDSIYLATDHGLLAAPLQGLNLQDFHSWKRRDEGLPATSAVVDLAVLGETLYAATATSGTYALKGKAWQENLLLPNTRVNSIKASDGYLAVATTEGLVLQNKSGQVQKLNHTLLAAPQKAVVEAGVVWVADSRNGLVRLNQDGTRAEAFAPAGPFASDAFRLYASQGKVYAFSGGYDENNQPNGNKAGFYVYSKDWQSYNSTLSPNLTFFEDLVGATFNSQNQKLYIASYGRGLIEWNGPDEVKVYNGSNSPLLSAQSYTEKEQGIRVTDVATDTEGNVWVVNRSQLPSAPGLLALRPDGTWTPFVLPDIADGSNLDQLLLDDDGQKWLSVARRANRGNGLVVFDSEQNKVRRLGTGEGRGGLPDGAVYSMAKDRNGDVWVGTGSGVGVYYNPGYLFESQPYDARIPVIAGRPLLDGQTVRSIAVDGANRKWMGTDNGLWLFSPEGDKLIQHFTVKNSPLPSDKVLSVAVVHETGEVFVATDAGIASYRAGATVTEGKPECAVVFPNPVRRDYTGLIGVSGLPNNADVRITDVSGTLVYKTQATGGTLAWDGRDYNGKRVKAGVYLVLSSGQDGEQTCISKIAVLD</sequence>
<evidence type="ECO:0000259" key="1">
    <source>
        <dbReference type="Pfam" id="PF21544"/>
    </source>
</evidence>
<dbReference type="NCBIfam" id="TIGR04183">
    <property type="entry name" value="Por_Secre_tail"/>
    <property type="match status" value="1"/>
</dbReference>